<organism evidence="5 6">
    <name type="scientific">Gracilibacillus dipsosauri</name>
    <dbReference type="NCBI Taxonomy" id="178340"/>
    <lineage>
        <taxon>Bacteria</taxon>
        <taxon>Bacillati</taxon>
        <taxon>Bacillota</taxon>
        <taxon>Bacilli</taxon>
        <taxon>Bacillales</taxon>
        <taxon>Bacillaceae</taxon>
        <taxon>Gracilibacillus</taxon>
    </lineage>
</organism>
<dbReference type="OrthoDB" id="9810250at2"/>
<feature type="DNA-binding region" description="H-T-H motif" evidence="3">
    <location>
        <begin position="32"/>
        <end position="51"/>
    </location>
</feature>
<evidence type="ECO:0000256" key="1">
    <source>
        <dbReference type="ARBA" id="ARBA00022491"/>
    </source>
</evidence>
<accession>A0A317L3K6</accession>
<keyword evidence="6" id="KW-1185">Reference proteome</keyword>
<evidence type="ECO:0000259" key="4">
    <source>
        <dbReference type="PROSITE" id="PS50977"/>
    </source>
</evidence>
<dbReference type="Gene3D" id="1.10.357.10">
    <property type="entry name" value="Tetracycline Repressor, domain 2"/>
    <property type="match status" value="1"/>
</dbReference>
<keyword evidence="2 3" id="KW-0238">DNA-binding</keyword>
<protein>
    <submittedName>
        <fullName evidence="5">TetR/AcrR family transcriptional regulator</fullName>
    </submittedName>
</protein>
<dbReference type="RefSeq" id="WP_054861021.1">
    <property type="nucleotide sequence ID" value="NZ_QGTD01000005.1"/>
</dbReference>
<evidence type="ECO:0000256" key="2">
    <source>
        <dbReference type="ARBA" id="ARBA00023125"/>
    </source>
</evidence>
<evidence type="ECO:0000313" key="5">
    <source>
        <dbReference type="EMBL" id="PWU69570.1"/>
    </source>
</evidence>
<dbReference type="PANTHER" id="PTHR43479">
    <property type="entry name" value="ACREF/ENVCD OPERON REPRESSOR-RELATED"/>
    <property type="match status" value="1"/>
</dbReference>
<dbReference type="InterPro" id="IPR050624">
    <property type="entry name" value="HTH-type_Tx_Regulator"/>
</dbReference>
<dbReference type="Pfam" id="PF14278">
    <property type="entry name" value="TetR_C_8"/>
    <property type="match status" value="1"/>
</dbReference>
<reference evidence="5 6" key="1">
    <citation type="submission" date="2018-05" db="EMBL/GenBank/DDBJ databases">
        <title>Genomic analysis of Gracilibacillus dipsosauri DD1 reveals novel features of a salt-tolerant amylase.</title>
        <authorList>
            <person name="Deutch C.E."/>
            <person name="Yang S."/>
        </authorList>
    </citation>
    <scope>NUCLEOTIDE SEQUENCE [LARGE SCALE GENOMIC DNA]</scope>
    <source>
        <strain evidence="5 6">DD1</strain>
    </source>
</reference>
<gene>
    <name evidence="5" type="ORF">DLJ74_06265</name>
</gene>
<dbReference type="InterPro" id="IPR009057">
    <property type="entry name" value="Homeodomain-like_sf"/>
</dbReference>
<dbReference type="PROSITE" id="PS50977">
    <property type="entry name" value="HTH_TETR_2"/>
    <property type="match status" value="1"/>
</dbReference>
<dbReference type="SUPFAM" id="SSF46689">
    <property type="entry name" value="Homeodomain-like"/>
    <property type="match status" value="1"/>
</dbReference>
<proteinExistence type="predicted"/>
<name>A0A317L3K6_9BACI</name>
<sequence>MRKKDLRITKTEESLRHALLQLLKKKPLEAITIAELCRLANINRGTFYLHYKDVHGVFKHYLEVIVEDFRLSYSEPYYKTNFHINNLEADMIKIFDHVKKYQDFYQIIFDENIPMMYYYLLFDTIRSFMEDSLHENHNEIQSDIQTDYLISYQSNAILGILMEWHRQQYKTSIEELNQQLFHILSINSTFDKIE</sequence>
<dbReference type="PANTHER" id="PTHR43479:SF7">
    <property type="entry name" value="TETR-FAMILY TRANSCRIPTIONAL REGULATOR"/>
    <property type="match status" value="1"/>
</dbReference>
<dbReference type="AlphaFoldDB" id="A0A317L3K6"/>
<evidence type="ECO:0000313" key="6">
    <source>
        <dbReference type="Proteomes" id="UP000245624"/>
    </source>
</evidence>
<dbReference type="EMBL" id="QGTD01000005">
    <property type="protein sequence ID" value="PWU69570.1"/>
    <property type="molecule type" value="Genomic_DNA"/>
</dbReference>
<dbReference type="GO" id="GO:0003677">
    <property type="term" value="F:DNA binding"/>
    <property type="evidence" value="ECO:0007669"/>
    <property type="project" value="UniProtKB-UniRule"/>
</dbReference>
<dbReference type="InterPro" id="IPR001647">
    <property type="entry name" value="HTH_TetR"/>
</dbReference>
<comment type="caution">
    <text evidence="5">The sequence shown here is derived from an EMBL/GenBank/DDBJ whole genome shotgun (WGS) entry which is preliminary data.</text>
</comment>
<feature type="domain" description="HTH tetR-type" evidence="4">
    <location>
        <begin position="9"/>
        <end position="69"/>
    </location>
</feature>
<keyword evidence="1" id="KW-0678">Repressor</keyword>
<evidence type="ECO:0000256" key="3">
    <source>
        <dbReference type="PROSITE-ProRule" id="PRU00335"/>
    </source>
</evidence>
<dbReference type="Proteomes" id="UP000245624">
    <property type="component" value="Unassembled WGS sequence"/>
</dbReference>
<dbReference type="InterPro" id="IPR039532">
    <property type="entry name" value="TetR_C_Firmicutes"/>
</dbReference>